<evidence type="ECO:0000256" key="1">
    <source>
        <dbReference type="ARBA" id="ARBA00023172"/>
    </source>
</evidence>
<keyword evidence="1" id="KW-0233">DNA recombination</keyword>
<dbReference type="GO" id="GO:0015074">
    <property type="term" value="P:DNA integration"/>
    <property type="evidence" value="ECO:0007669"/>
    <property type="project" value="InterPro"/>
</dbReference>
<gene>
    <name evidence="3" type="ORF">QPJ95_11685</name>
</gene>
<reference evidence="3 4" key="1">
    <citation type="submission" date="2023-06" db="EMBL/GenBank/DDBJ databases">
        <title>Parasedimentitalea psychrophila sp. nov., a psychrophilic bacterium isolated from deep-sea sediment.</title>
        <authorList>
            <person name="Li A."/>
        </authorList>
    </citation>
    <scope>NUCLEOTIDE SEQUENCE [LARGE SCALE GENOMIC DNA]</scope>
    <source>
        <strain evidence="3 4">QS115</strain>
    </source>
</reference>
<dbReference type="SUPFAM" id="SSF56349">
    <property type="entry name" value="DNA breaking-rejoining enzymes"/>
    <property type="match status" value="1"/>
</dbReference>
<evidence type="ECO:0000313" key="4">
    <source>
        <dbReference type="Proteomes" id="UP001238334"/>
    </source>
</evidence>
<sequence>MYKYHRRTRAELPNDVPEDHPKFITAWSIEEQKTPEPKSRAKPGSIGAGCETYLKSGSYRDLTDSYRPVIRRHVEAIRDARGKAPMAGLRSYHINADLDPLTPSVARSRLKAWRKLCGFWTGQGIIPDDVSRAAVGKKMPKSEGHKEWTRDDLRKFRDHWPIETPQRHACELLQWTGVRCVDAVKLGPGMIDRDGLLTFRQQKTHVLAHIPWTCPALGLENERETLLSYPSTHMVFLTTIHGKPRSHKSFSQWFSAASTEAGLLDLAAHGLRKYRMNELSENGASVLQMQAWVGHTTLNEIEAYTRKAKRRIAFLGTEQDQNPVKQSETKRKH</sequence>
<dbReference type="PROSITE" id="PS51898">
    <property type="entry name" value="TYR_RECOMBINASE"/>
    <property type="match status" value="1"/>
</dbReference>
<proteinExistence type="predicted"/>
<evidence type="ECO:0000313" key="3">
    <source>
        <dbReference type="EMBL" id="WIY27508.1"/>
    </source>
</evidence>
<dbReference type="Proteomes" id="UP001238334">
    <property type="component" value="Chromosome"/>
</dbReference>
<feature type="domain" description="Tyr recombinase" evidence="2">
    <location>
        <begin position="143"/>
        <end position="317"/>
    </location>
</feature>
<dbReference type="Pfam" id="PF00589">
    <property type="entry name" value="Phage_integrase"/>
    <property type="match status" value="1"/>
</dbReference>
<dbReference type="GO" id="GO:0003677">
    <property type="term" value="F:DNA binding"/>
    <property type="evidence" value="ECO:0007669"/>
    <property type="project" value="InterPro"/>
</dbReference>
<dbReference type="InterPro" id="IPR013762">
    <property type="entry name" value="Integrase-like_cat_sf"/>
</dbReference>
<dbReference type="GO" id="GO:0006310">
    <property type="term" value="P:DNA recombination"/>
    <property type="evidence" value="ECO:0007669"/>
    <property type="project" value="UniProtKB-KW"/>
</dbReference>
<dbReference type="EMBL" id="CP127247">
    <property type="protein sequence ID" value="WIY27508.1"/>
    <property type="molecule type" value="Genomic_DNA"/>
</dbReference>
<accession>A0A9Y2L387</accession>
<dbReference type="InterPro" id="IPR011010">
    <property type="entry name" value="DNA_brk_join_enz"/>
</dbReference>
<dbReference type="AlphaFoldDB" id="A0A9Y2L387"/>
<protein>
    <submittedName>
        <fullName evidence="3">Tyrosine-type recombinase/integrase</fullName>
    </submittedName>
</protein>
<keyword evidence="4" id="KW-1185">Reference proteome</keyword>
<dbReference type="InterPro" id="IPR002104">
    <property type="entry name" value="Integrase_catalytic"/>
</dbReference>
<name>A0A9Y2L387_9RHOB</name>
<evidence type="ECO:0000259" key="2">
    <source>
        <dbReference type="PROSITE" id="PS51898"/>
    </source>
</evidence>
<dbReference type="RefSeq" id="WP_270920468.1">
    <property type="nucleotide sequence ID" value="NZ_CP127247.1"/>
</dbReference>
<organism evidence="3 4">
    <name type="scientific">Parasedimentitalea psychrophila</name>
    <dbReference type="NCBI Taxonomy" id="2997337"/>
    <lineage>
        <taxon>Bacteria</taxon>
        <taxon>Pseudomonadati</taxon>
        <taxon>Pseudomonadota</taxon>
        <taxon>Alphaproteobacteria</taxon>
        <taxon>Rhodobacterales</taxon>
        <taxon>Paracoccaceae</taxon>
        <taxon>Parasedimentitalea</taxon>
    </lineage>
</organism>
<dbReference type="KEGG" id="ppso:QPJ95_11685"/>
<dbReference type="Gene3D" id="1.10.443.10">
    <property type="entry name" value="Intergrase catalytic core"/>
    <property type="match status" value="1"/>
</dbReference>